<evidence type="ECO:0000313" key="3">
    <source>
        <dbReference type="Proteomes" id="UP000014500"/>
    </source>
</evidence>
<name>T1J773_STRMM</name>
<dbReference type="EMBL" id="JH431915">
    <property type="status" value="NOT_ANNOTATED_CDS"/>
    <property type="molecule type" value="Genomic_DNA"/>
</dbReference>
<sequence length="108" mass="12313">MVKSEPVVALLLACNWILVTGNGRPDIKIEGALQRYKMSKSFKCGHPVQFYVMHCTCDCHKDTADRKYYEHPRYNEILCKGSSHFCFPVPSKTNHLEINGDDCEAYGI</sequence>
<evidence type="ECO:0000313" key="2">
    <source>
        <dbReference type="EnsemblMetazoa" id="SMAR009507-PA"/>
    </source>
</evidence>
<feature type="signal peptide" evidence="1">
    <location>
        <begin position="1"/>
        <end position="21"/>
    </location>
</feature>
<keyword evidence="1" id="KW-0732">Signal</keyword>
<dbReference type="EnsemblMetazoa" id="SMAR009507-RA">
    <property type="protein sequence ID" value="SMAR009507-PA"/>
    <property type="gene ID" value="SMAR009507"/>
</dbReference>
<protein>
    <submittedName>
        <fullName evidence="2">Uncharacterized protein</fullName>
    </submittedName>
</protein>
<reference evidence="3" key="1">
    <citation type="submission" date="2011-05" db="EMBL/GenBank/DDBJ databases">
        <authorList>
            <person name="Richards S.R."/>
            <person name="Qu J."/>
            <person name="Jiang H."/>
            <person name="Jhangiani S.N."/>
            <person name="Agravi P."/>
            <person name="Goodspeed R."/>
            <person name="Gross S."/>
            <person name="Mandapat C."/>
            <person name="Jackson L."/>
            <person name="Mathew T."/>
            <person name="Pu L."/>
            <person name="Thornton R."/>
            <person name="Saada N."/>
            <person name="Wilczek-Boney K.B."/>
            <person name="Lee S."/>
            <person name="Kovar C."/>
            <person name="Wu Y."/>
            <person name="Scherer S.E."/>
            <person name="Worley K.C."/>
            <person name="Muzny D.M."/>
            <person name="Gibbs R."/>
        </authorList>
    </citation>
    <scope>NUCLEOTIDE SEQUENCE</scope>
    <source>
        <strain evidence="3">Brora</strain>
    </source>
</reference>
<evidence type="ECO:0000256" key="1">
    <source>
        <dbReference type="SAM" id="SignalP"/>
    </source>
</evidence>
<accession>T1J773</accession>
<dbReference type="AlphaFoldDB" id="T1J773"/>
<organism evidence="2 3">
    <name type="scientific">Strigamia maritima</name>
    <name type="common">European centipede</name>
    <name type="synonym">Geophilus maritimus</name>
    <dbReference type="NCBI Taxonomy" id="126957"/>
    <lineage>
        <taxon>Eukaryota</taxon>
        <taxon>Metazoa</taxon>
        <taxon>Ecdysozoa</taxon>
        <taxon>Arthropoda</taxon>
        <taxon>Myriapoda</taxon>
        <taxon>Chilopoda</taxon>
        <taxon>Pleurostigmophora</taxon>
        <taxon>Geophilomorpha</taxon>
        <taxon>Linotaeniidae</taxon>
        <taxon>Strigamia</taxon>
    </lineage>
</organism>
<keyword evidence="3" id="KW-1185">Reference proteome</keyword>
<dbReference type="Proteomes" id="UP000014500">
    <property type="component" value="Unassembled WGS sequence"/>
</dbReference>
<dbReference type="HOGENOM" id="CLU_2203655_0_0_1"/>
<feature type="chain" id="PRO_5004579977" evidence="1">
    <location>
        <begin position="22"/>
        <end position="108"/>
    </location>
</feature>
<reference evidence="2" key="2">
    <citation type="submission" date="2015-02" db="UniProtKB">
        <authorList>
            <consortium name="EnsemblMetazoa"/>
        </authorList>
    </citation>
    <scope>IDENTIFICATION</scope>
</reference>
<proteinExistence type="predicted"/>